<gene>
    <name evidence="3" type="ORF">Fmac_031770</name>
</gene>
<accession>A0ABD1L300</accession>
<sequence length="111" mass="12236">MLATGREKLIHGLCSCCLPWVGVSALSDPINEPSVEQPPVQKKEDSSQGETSEFVIMHQGNISDIFSALQMQDKHELSCSEEKHNSVHDRLRIPVAYDNDLLGLSTNNDAC</sequence>
<feature type="chain" id="PRO_5044876981" description="Late embryogenesis abundant protein" evidence="2">
    <location>
        <begin position="26"/>
        <end position="111"/>
    </location>
</feature>
<evidence type="ECO:0008006" key="5">
    <source>
        <dbReference type="Google" id="ProtNLM"/>
    </source>
</evidence>
<evidence type="ECO:0000313" key="4">
    <source>
        <dbReference type="Proteomes" id="UP001603857"/>
    </source>
</evidence>
<evidence type="ECO:0000256" key="2">
    <source>
        <dbReference type="SAM" id="SignalP"/>
    </source>
</evidence>
<evidence type="ECO:0000256" key="1">
    <source>
        <dbReference type="SAM" id="MobiDB-lite"/>
    </source>
</evidence>
<keyword evidence="2" id="KW-0732">Signal</keyword>
<protein>
    <recommendedName>
        <fullName evidence="5">Late embryogenesis abundant protein</fullName>
    </recommendedName>
</protein>
<dbReference type="AlphaFoldDB" id="A0ABD1L300"/>
<name>A0ABD1L300_9FABA</name>
<organism evidence="3 4">
    <name type="scientific">Flemingia macrophylla</name>
    <dbReference type="NCBI Taxonomy" id="520843"/>
    <lineage>
        <taxon>Eukaryota</taxon>
        <taxon>Viridiplantae</taxon>
        <taxon>Streptophyta</taxon>
        <taxon>Embryophyta</taxon>
        <taxon>Tracheophyta</taxon>
        <taxon>Spermatophyta</taxon>
        <taxon>Magnoliopsida</taxon>
        <taxon>eudicotyledons</taxon>
        <taxon>Gunneridae</taxon>
        <taxon>Pentapetalae</taxon>
        <taxon>rosids</taxon>
        <taxon>fabids</taxon>
        <taxon>Fabales</taxon>
        <taxon>Fabaceae</taxon>
        <taxon>Papilionoideae</taxon>
        <taxon>50 kb inversion clade</taxon>
        <taxon>NPAAA clade</taxon>
        <taxon>indigoferoid/millettioid clade</taxon>
        <taxon>Phaseoleae</taxon>
        <taxon>Flemingia</taxon>
    </lineage>
</organism>
<feature type="region of interest" description="Disordered" evidence="1">
    <location>
        <begin position="28"/>
        <end position="51"/>
    </location>
</feature>
<feature type="signal peptide" evidence="2">
    <location>
        <begin position="1"/>
        <end position="25"/>
    </location>
</feature>
<reference evidence="3 4" key="1">
    <citation type="submission" date="2024-08" db="EMBL/GenBank/DDBJ databases">
        <title>Insights into the chromosomal genome structure of Flemingia macrophylla.</title>
        <authorList>
            <person name="Ding Y."/>
            <person name="Zhao Y."/>
            <person name="Bi W."/>
            <person name="Wu M."/>
            <person name="Zhao G."/>
            <person name="Gong Y."/>
            <person name="Li W."/>
            <person name="Zhang P."/>
        </authorList>
    </citation>
    <scope>NUCLEOTIDE SEQUENCE [LARGE SCALE GENOMIC DNA]</scope>
    <source>
        <strain evidence="3">DYQJB</strain>
        <tissue evidence="3">Leaf</tissue>
    </source>
</reference>
<dbReference type="EMBL" id="JBGMDY010000011">
    <property type="protein sequence ID" value="KAL2317894.1"/>
    <property type="molecule type" value="Genomic_DNA"/>
</dbReference>
<evidence type="ECO:0000313" key="3">
    <source>
        <dbReference type="EMBL" id="KAL2317894.1"/>
    </source>
</evidence>
<keyword evidence="4" id="KW-1185">Reference proteome</keyword>
<proteinExistence type="predicted"/>
<comment type="caution">
    <text evidence="3">The sequence shown here is derived from an EMBL/GenBank/DDBJ whole genome shotgun (WGS) entry which is preliminary data.</text>
</comment>
<dbReference type="Proteomes" id="UP001603857">
    <property type="component" value="Unassembled WGS sequence"/>
</dbReference>